<feature type="compositionally biased region" description="Polar residues" evidence="1">
    <location>
        <begin position="25"/>
        <end position="37"/>
    </location>
</feature>
<accession>A0A0E9S420</accession>
<feature type="compositionally biased region" description="Low complexity" evidence="1">
    <location>
        <begin position="1"/>
        <end position="12"/>
    </location>
</feature>
<proteinExistence type="predicted"/>
<dbReference type="EMBL" id="GBXM01072551">
    <property type="protein sequence ID" value="JAH36026.1"/>
    <property type="molecule type" value="Transcribed_RNA"/>
</dbReference>
<name>A0A0E9S420_ANGAN</name>
<evidence type="ECO:0000313" key="2">
    <source>
        <dbReference type="EMBL" id="JAH36026.1"/>
    </source>
</evidence>
<sequence>MSHSSSFPSSSSLCGRPPKHGVKTRWTSPNTRSTPRWTPSLPAPRPWSTSPQVIFNCVANRVPFCMFPW</sequence>
<feature type="region of interest" description="Disordered" evidence="1">
    <location>
        <begin position="1"/>
        <end position="44"/>
    </location>
</feature>
<reference evidence="2" key="1">
    <citation type="submission" date="2014-11" db="EMBL/GenBank/DDBJ databases">
        <authorList>
            <person name="Amaro Gonzalez C."/>
        </authorList>
    </citation>
    <scope>NUCLEOTIDE SEQUENCE</scope>
</reference>
<protein>
    <submittedName>
        <fullName evidence="2">Uncharacterized protein</fullName>
    </submittedName>
</protein>
<organism evidence="2">
    <name type="scientific">Anguilla anguilla</name>
    <name type="common">European freshwater eel</name>
    <name type="synonym">Muraena anguilla</name>
    <dbReference type="NCBI Taxonomy" id="7936"/>
    <lineage>
        <taxon>Eukaryota</taxon>
        <taxon>Metazoa</taxon>
        <taxon>Chordata</taxon>
        <taxon>Craniata</taxon>
        <taxon>Vertebrata</taxon>
        <taxon>Euteleostomi</taxon>
        <taxon>Actinopterygii</taxon>
        <taxon>Neopterygii</taxon>
        <taxon>Teleostei</taxon>
        <taxon>Anguilliformes</taxon>
        <taxon>Anguillidae</taxon>
        <taxon>Anguilla</taxon>
    </lineage>
</organism>
<evidence type="ECO:0000256" key="1">
    <source>
        <dbReference type="SAM" id="MobiDB-lite"/>
    </source>
</evidence>
<dbReference type="AlphaFoldDB" id="A0A0E9S420"/>
<reference evidence="2" key="2">
    <citation type="journal article" date="2015" name="Fish Shellfish Immunol.">
        <title>Early steps in the European eel (Anguilla anguilla)-Vibrio vulnificus interaction in the gills: Role of the RtxA13 toxin.</title>
        <authorList>
            <person name="Callol A."/>
            <person name="Pajuelo D."/>
            <person name="Ebbesson L."/>
            <person name="Teles M."/>
            <person name="MacKenzie S."/>
            <person name="Amaro C."/>
        </authorList>
    </citation>
    <scope>NUCLEOTIDE SEQUENCE</scope>
</reference>